<keyword evidence="3" id="KW-1185">Reference proteome</keyword>
<dbReference type="OrthoDB" id="2142759at2759"/>
<dbReference type="Pfam" id="PF13391">
    <property type="entry name" value="HNH_2"/>
    <property type="match status" value="1"/>
</dbReference>
<dbReference type="Proteomes" id="UP000247233">
    <property type="component" value="Unassembled WGS sequence"/>
</dbReference>
<reference evidence="2 3" key="1">
    <citation type="submission" date="2016-12" db="EMBL/GenBank/DDBJ databases">
        <title>The genomes of Aspergillus section Nigri reveals drivers in fungal speciation.</title>
        <authorList>
            <consortium name="DOE Joint Genome Institute"/>
            <person name="Vesth T.C."/>
            <person name="Nybo J."/>
            <person name="Theobald S."/>
            <person name="Brandl J."/>
            <person name="Frisvad J.C."/>
            <person name="Nielsen K.F."/>
            <person name="Lyhne E.K."/>
            <person name="Kogle M.E."/>
            <person name="Kuo A."/>
            <person name="Riley R."/>
            <person name="Clum A."/>
            <person name="Nolan M."/>
            <person name="Lipzen A."/>
            <person name="Salamov A."/>
            <person name="Henrissat B."/>
            <person name="Wiebenga A."/>
            <person name="De Vries R.P."/>
            <person name="Grigoriev I.V."/>
            <person name="Mortensen U.H."/>
            <person name="Andersen M.R."/>
            <person name="Baker S.E."/>
        </authorList>
    </citation>
    <scope>NUCLEOTIDE SEQUENCE [LARGE SCALE GENOMIC DNA]</scope>
    <source>
        <strain evidence="2 3">CBS 117.55</strain>
    </source>
</reference>
<proteinExistence type="predicted"/>
<accession>A0A317UWW5</accession>
<sequence length="283" mass="31887">MCSHFLRFETMRTRWALFAVDEHGTVGARVSQANAFVAPGHYAVRSRDGHPIAVRLTSERHVRRVRTPQTGSQSLRENQLHFRDAVRSRDRACAITGQRPGTLHDPWRGLMAAHIYPVSRLAAWNQERRAWITDTTDAAMIAPSGLFSAQNGLLLEATTHICFDLYEIAVSPDHGYRVVPFALDSLGVGGLVLSSTTRPARDENRRVSDDILRWHFHQAILRNMRGAGERPWDEDNAGGGRWLSLGRARMAGRGWRSRWPPGWGPSLRRESVGGMIDWPGKRE</sequence>
<dbReference type="RefSeq" id="XP_025394677.1">
    <property type="nucleotide sequence ID" value="XM_025538400.1"/>
</dbReference>
<dbReference type="InterPro" id="IPR003615">
    <property type="entry name" value="HNH_nuc"/>
</dbReference>
<dbReference type="STRING" id="1448321.A0A317UWW5"/>
<evidence type="ECO:0000259" key="1">
    <source>
        <dbReference type="Pfam" id="PF13391"/>
    </source>
</evidence>
<evidence type="ECO:0000313" key="3">
    <source>
        <dbReference type="Proteomes" id="UP000247233"/>
    </source>
</evidence>
<dbReference type="EMBL" id="MSFL01000048">
    <property type="protein sequence ID" value="PWY66006.1"/>
    <property type="molecule type" value="Genomic_DNA"/>
</dbReference>
<dbReference type="GeneID" id="37060637"/>
<organism evidence="2 3">
    <name type="scientific">Aspergillus heteromorphus CBS 117.55</name>
    <dbReference type="NCBI Taxonomy" id="1448321"/>
    <lineage>
        <taxon>Eukaryota</taxon>
        <taxon>Fungi</taxon>
        <taxon>Dikarya</taxon>
        <taxon>Ascomycota</taxon>
        <taxon>Pezizomycotina</taxon>
        <taxon>Eurotiomycetes</taxon>
        <taxon>Eurotiomycetidae</taxon>
        <taxon>Eurotiales</taxon>
        <taxon>Aspergillaceae</taxon>
        <taxon>Aspergillus</taxon>
        <taxon>Aspergillus subgen. Circumdati</taxon>
    </lineage>
</organism>
<name>A0A317UWW5_9EURO</name>
<dbReference type="VEuPathDB" id="FungiDB:BO70DRAFT_175983"/>
<gene>
    <name evidence="2" type="ORF">BO70DRAFT_175983</name>
</gene>
<evidence type="ECO:0000313" key="2">
    <source>
        <dbReference type="EMBL" id="PWY66006.1"/>
    </source>
</evidence>
<feature type="domain" description="HNH nuclease" evidence="1">
    <location>
        <begin position="93"/>
        <end position="170"/>
    </location>
</feature>
<comment type="caution">
    <text evidence="2">The sequence shown here is derived from an EMBL/GenBank/DDBJ whole genome shotgun (WGS) entry which is preliminary data.</text>
</comment>
<dbReference type="AlphaFoldDB" id="A0A317UWW5"/>
<protein>
    <recommendedName>
        <fullName evidence="1">HNH nuclease domain-containing protein</fullName>
    </recommendedName>
</protein>